<dbReference type="EMBL" id="SJPQ01000004">
    <property type="protein sequence ID" value="TWT86591.1"/>
    <property type="molecule type" value="Genomic_DNA"/>
</dbReference>
<dbReference type="Pfam" id="PF03235">
    <property type="entry name" value="GmrSD_N"/>
    <property type="match status" value="1"/>
</dbReference>
<dbReference type="PANTHER" id="PTHR37292">
    <property type="entry name" value="VNG6097C"/>
    <property type="match status" value="1"/>
</dbReference>
<protein>
    <recommendedName>
        <fullName evidence="1">GmrSD restriction endonucleases N-terminal domain-containing protein</fullName>
    </recommendedName>
</protein>
<reference evidence="2 3" key="1">
    <citation type="submission" date="2019-02" db="EMBL/GenBank/DDBJ databases">
        <title>Deep-cultivation of Planctomycetes and their phenomic and genomic characterization uncovers novel biology.</title>
        <authorList>
            <person name="Wiegand S."/>
            <person name="Jogler M."/>
            <person name="Boedeker C."/>
            <person name="Pinto D."/>
            <person name="Vollmers J."/>
            <person name="Rivas-Marin E."/>
            <person name="Kohn T."/>
            <person name="Peeters S.H."/>
            <person name="Heuer A."/>
            <person name="Rast P."/>
            <person name="Oberbeckmann S."/>
            <person name="Bunk B."/>
            <person name="Jeske O."/>
            <person name="Meyerdierks A."/>
            <person name="Storesund J.E."/>
            <person name="Kallscheuer N."/>
            <person name="Luecker S."/>
            <person name="Lage O.M."/>
            <person name="Pohl T."/>
            <person name="Merkel B.J."/>
            <person name="Hornburger P."/>
            <person name="Mueller R.-W."/>
            <person name="Bruemmer F."/>
            <person name="Labrenz M."/>
            <person name="Spormann A.M."/>
            <person name="Op Den Camp H."/>
            <person name="Overmann J."/>
            <person name="Amann R."/>
            <person name="Jetten M.S.M."/>
            <person name="Mascher T."/>
            <person name="Medema M.H."/>
            <person name="Devos D.P."/>
            <person name="Kaster A.-K."/>
            <person name="Ovreas L."/>
            <person name="Rohde M."/>
            <person name="Galperin M.Y."/>
            <person name="Jogler C."/>
        </authorList>
    </citation>
    <scope>NUCLEOTIDE SEQUENCE [LARGE SCALE GENOMIC DNA]</scope>
    <source>
        <strain evidence="2 3">Mal64</strain>
    </source>
</reference>
<evidence type="ECO:0000259" key="1">
    <source>
        <dbReference type="Pfam" id="PF03235"/>
    </source>
</evidence>
<feature type="domain" description="GmrSD restriction endonucleases N-terminal" evidence="1">
    <location>
        <begin position="9"/>
        <end position="252"/>
    </location>
</feature>
<comment type="caution">
    <text evidence="2">The sequence shown here is derived from an EMBL/GenBank/DDBJ whole genome shotgun (WGS) entry which is preliminary data.</text>
</comment>
<proteinExistence type="predicted"/>
<evidence type="ECO:0000313" key="3">
    <source>
        <dbReference type="Proteomes" id="UP000315440"/>
    </source>
</evidence>
<sequence>MFDTSKIQLKQLLEDAESGKLQLPDFQRDYVWGDEDVRGLIASIAKGFPIGALLTLEAGGEVSFQPRLLAGVPESDVEPEHLLLDGQQRVTSLYQSLSCKDPVKTRYRKKKTLDRYYYLRIEAALEESADIYDAILSVPHDRVLRSDFGKKIDLDVSTRELEYQQRLFPLNRSLDPLEWVLKWQAYAQESGDDVTDLMQAFNDRFLVPLAAYNVPLIKLDKSNSREAICLVFEKLNIGGKKLDTFELLTAIYAANQFDLRDAWNGIKKRLVGKREERAVLKPLENTEFLQTCTVLHTWRVRREREAAGVAPSDLPQISCKRPAMLGLPLEDFERDLPMVEAAYREAAEFMHQQNIIDEDDTPYPLHTVTLAAVFASLGGKPPTIASYEKLVRWFWCGALGEVYGSGGETRMAVDLPQLVAWLRGEGGPPKTVEDAIFQQNRLWSLRGKMSAAYKAIHALLMRNGCRDFITGKPTDLMTYHQSKIDIHHVFPRAWCIRQQIPKTRFNSILNKTPLSKRSNQIIGGAAPSIYLRKIESETGLSTEQLDEVLRSHLIEPQHLRNDDFEAFVASRVDALSGLVSDAMGKPVVLGAPDSAASLDEDENE</sequence>
<keyword evidence="3" id="KW-1185">Reference proteome</keyword>
<organism evidence="2 3">
    <name type="scientific">Pseudobythopirellula maris</name>
    <dbReference type="NCBI Taxonomy" id="2527991"/>
    <lineage>
        <taxon>Bacteria</taxon>
        <taxon>Pseudomonadati</taxon>
        <taxon>Planctomycetota</taxon>
        <taxon>Planctomycetia</taxon>
        <taxon>Pirellulales</taxon>
        <taxon>Lacipirellulaceae</taxon>
        <taxon>Pseudobythopirellula</taxon>
    </lineage>
</organism>
<accession>A0A5C5ZIG2</accession>
<dbReference type="InterPro" id="IPR004919">
    <property type="entry name" value="GmrSD_N"/>
</dbReference>
<gene>
    <name evidence="2" type="ORF">Mal64_34180</name>
</gene>
<dbReference type="PANTHER" id="PTHR37292:SF2">
    <property type="entry name" value="DUF262 DOMAIN-CONTAINING PROTEIN"/>
    <property type="match status" value="1"/>
</dbReference>
<evidence type="ECO:0000313" key="2">
    <source>
        <dbReference type="EMBL" id="TWT86591.1"/>
    </source>
</evidence>
<dbReference type="Proteomes" id="UP000315440">
    <property type="component" value="Unassembled WGS sequence"/>
</dbReference>
<dbReference type="RefSeq" id="WP_197525841.1">
    <property type="nucleotide sequence ID" value="NZ_SJPQ01000004.1"/>
</dbReference>
<dbReference type="AlphaFoldDB" id="A0A5C5ZIG2"/>
<name>A0A5C5ZIG2_9BACT</name>